<reference evidence="2 3" key="1">
    <citation type="submission" date="2020-08" db="EMBL/GenBank/DDBJ databases">
        <title>Sequencing the genomes of 1000 actinobacteria strains.</title>
        <authorList>
            <person name="Klenk H.-P."/>
        </authorList>
    </citation>
    <scope>NUCLEOTIDE SEQUENCE [LARGE SCALE GENOMIC DNA]</scope>
    <source>
        <strain evidence="2 3">DSM 45518</strain>
    </source>
</reference>
<sequence length="86" mass="9214">MIPQLVTVRYRPEADLRHTWYVPVLPVTLLLSPVLVLALVGGLIACVVFRINPVAALLGLGRVVCALPGAVFDLADGRTAVQVTVR</sequence>
<comment type="caution">
    <text evidence="2">The sequence shown here is derived from an EMBL/GenBank/DDBJ whole genome shotgun (WGS) entry which is preliminary data.</text>
</comment>
<dbReference type="EMBL" id="JACHMF010000001">
    <property type="protein sequence ID" value="MBB4692854.1"/>
    <property type="molecule type" value="Genomic_DNA"/>
</dbReference>
<keyword evidence="1" id="KW-0472">Membrane</keyword>
<name>A0A7W7CR19_9ACTN</name>
<feature type="transmembrane region" description="Helical" evidence="1">
    <location>
        <begin position="20"/>
        <end position="49"/>
    </location>
</feature>
<keyword evidence="3" id="KW-1185">Reference proteome</keyword>
<evidence type="ECO:0000313" key="2">
    <source>
        <dbReference type="EMBL" id="MBB4692854.1"/>
    </source>
</evidence>
<evidence type="ECO:0000313" key="3">
    <source>
        <dbReference type="Proteomes" id="UP000542742"/>
    </source>
</evidence>
<dbReference type="RefSeq" id="WP_184951532.1">
    <property type="nucleotide sequence ID" value="NZ_BOMC01000063.1"/>
</dbReference>
<keyword evidence="1" id="KW-0812">Transmembrane</keyword>
<dbReference type="Proteomes" id="UP000542742">
    <property type="component" value="Unassembled WGS sequence"/>
</dbReference>
<protein>
    <submittedName>
        <fullName evidence="2">Uncharacterized protein</fullName>
    </submittedName>
</protein>
<dbReference type="AlphaFoldDB" id="A0A7W7CR19"/>
<gene>
    <name evidence="2" type="ORF">BKA14_003002</name>
</gene>
<evidence type="ECO:0000256" key="1">
    <source>
        <dbReference type="SAM" id="Phobius"/>
    </source>
</evidence>
<organism evidence="2 3">
    <name type="scientific">Paractinoplanes abujensis</name>
    <dbReference type="NCBI Taxonomy" id="882441"/>
    <lineage>
        <taxon>Bacteria</taxon>
        <taxon>Bacillati</taxon>
        <taxon>Actinomycetota</taxon>
        <taxon>Actinomycetes</taxon>
        <taxon>Micromonosporales</taxon>
        <taxon>Micromonosporaceae</taxon>
        <taxon>Paractinoplanes</taxon>
    </lineage>
</organism>
<keyword evidence="1" id="KW-1133">Transmembrane helix</keyword>
<accession>A0A7W7CR19</accession>
<proteinExistence type="predicted"/>